<dbReference type="AlphaFoldDB" id="A0A2P2LCC1"/>
<accession>A0A2P2LCC1</accession>
<protein>
    <submittedName>
        <fullName evidence="1">Uncharacterized protein</fullName>
    </submittedName>
</protein>
<proteinExistence type="predicted"/>
<organism evidence="1">
    <name type="scientific">Rhizophora mucronata</name>
    <name type="common">Asiatic mangrove</name>
    <dbReference type="NCBI Taxonomy" id="61149"/>
    <lineage>
        <taxon>Eukaryota</taxon>
        <taxon>Viridiplantae</taxon>
        <taxon>Streptophyta</taxon>
        <taxon>Embryophyta</taxon>
        <taxon>Tracheophyta</taxon>
        <taxon>Spermatophyta</taxon>
        <taxon>Magnoliopsida</taxon>
        <taxon>eudicotyledons</taxon>
        <taxon>Gunneridae</taxon>
        <taxon>Pentapetalae</taxon>
        <taxon>rosids</taxon>
        <taxon>fabids</taxon>
        <taxon>Malpighiales</taxon>
        <taxon>Rhizophoraceae</taxon>
        <taxon>Rhizophora</taxon>
    </lineage>
</organism>
<sequence length="38" mass="4391">MSCRAGQRSGGVNHEFCIQKSASSFKFKFRVHTIIIRY</sequence>
<evidence type="ECO:0000313" key="1">
    <source>
        <dbReference type="EMBL" id="MBX15621.1"/>
    </source>
</evidence>
<reference evidence="1" key="1">
    <citation type="submission" date="2018-02" db="EMBL/GenBank/DDBJ databases">
        <title>Rhizophora mucronata_Transcriptome.</title>
        <authorList>
            <person name="Meera S.P."/>
            <person name="Sreeshan A."/>
            <person name="Augustine A."/>
        </authorList>
    </citation>
    <scope>NUCLEOTIDE SEQUENCE</scope>
    <source>
        <tissue evidence="1">Leaf</tissue>
    </source>
</reference>
<name>A0A2P2LCC1_RHIMU</name>
<dbReference type="EMBL" id="GGEC01035137">
    <property type="protein sequence ID" value="MBX15621.1"/>
    <property type="molecule type" value="Transcribed_RNA"/>
</dbReference>